<organism evidence="5 6">
    <name type="scientific">Microdochium bolleyi</name>
    <dbReference type="NCBI Taxonomy" id="196109"/>
    <lineage>
        <taxon>Eukaryota</taxon>
        <taxon>Fungi</taxon>
        <taxon>Dikarya</taxon>
        <taxon>Ascomycota</taxon>
        <taxon>Pezizomycotina</taxon>
        <taxon>Sordariomycetes</taxon>
        <taxon>Xylariomycetidae</taxon>
        <taxon>Xylariales</taxon>
        <taxon>Microdochiaceae</taxon>
        <taxon>Microdochium</taxon>
    </lineage>
</organism>
<evidence type="ECO:0000256" key="2">
    <source>
        <dbReference type="ARBA" id="ARBA00019138"/>
    </source>
</evidence>
<feature type="compositionally biased region" description="Acidic residues" evidence="3">
    <location>
        <begin position="9"/>
        <end position="23"/>
    </location>
</feature>
<evidence type="ECO:0000259" key="4">
    <source>
        <dbReference type="PROSITE" id="PS51279"/>
    </source>
</evidence>
<reference evidence="6" key="1">
    <citation type="submission" date="2016-02" db="EMBL/GenBank/DDBJ databases">
        <title>Draft genome sequence of Microdochium bolleyi, a fungal endophyte of beachgrass.</title>
        <authorList>
            <consortium name="DOE Joint Genome Institute"/>
            <person name="David A.S."/>
            <person name="May G."/>
            <person name="Haridas S."/>
            <person name="Lim J."/>
            <person name="Wang M."/>
            <person name="Labutti K."/>
            <person name="Lipzen A."/>
            <person name="Barry K."/>
            <person name="Grigoriev I.V."/>
        </authorList>
    </citation>
    <scope>NUCLEOTIDE SEQUENCE [LARGE SCALE GENOMIC DNA]</scope>
    <source>
        <strain evidence="6">J235TASD1</strain>
    </source>
</reference>
<proteinExistence type="inferred from homology"/>
<name>A0A136JKG3_9PEZI</name>
<dbReference type="InterPro" id="IPR027124">
    <property type="entry name" value="Swc5/CFDP1/2"/>
</dbReference>
<dbReference type="OrthoDB" id="445677at2759"/>
<feature type="compositionally biased region" description="Basic and acidic residues" evidence="3">
    <location>
        <begin position="138"/>
        <end position="149"/>
    </location>
</feature>
<gene>
    <name evidence="5" type="ORF">Micbo1qcDRAFT_156586</name>
</gene>
<dbReference type="EMBL" id="KQ964245">
    <property type="protein sequence ID" value="KXJ97634.1"/>
    <property type="molecule type" value="Genomic_DNA"/>
</dbReference>
<protein>
    <recommendedName>
        <fullName evidence="2">SWR1-complex protein 5</fullName>
    </recommendedName>
</protein>
<comment type="similarity">
    <text evidence="1">Belongs to the SWC5 family.</text>
</comment>
<feature type="region of interest" description="Disordered" evidence="3">
    <location>
        <begin position="1"/>
        <end position="240"/>
    </location>
</feature>
<dbReference type="PROSITE" id="PS51279">
    <property type="entry name" value="BCNT_C"/>
    <property type="match status" value="1"/>
</dbReference>
<feature type="compositionally biased region" description="Polar residues" evidence="3">
    <location>
        <begin position="66"/>
        <end position="76"/>
    </location>
</feature>
<evidence type="ECO:0000313" key="6">
    <source>
        <dbReference type="Proteomes" id="UP000070501"/>
    </source>
</evidence>
<dbReference type="Pfam" id="PF07572">
    <property type="entry name" value="BCNT"/>
    <property type="match status" value="1"/>
</dbReference>
<accession>A0A136JKG3</accession>
<feature type="non-terminal residue" evidence="5">
    <location>
        <position position="404"/>
    </location>
</feature>
<feature type="compositionally biased region" description="Basic residues" evidence="3">
    <location>
        <begin position="97"/>
        <end position="110"/>
    </location>
</feature>
<dbReference type="InterPro" id="IPR011421">
    <property type="entry name" value="BCNT-C"/>
</dbReference>
<feature type="compositionally biased region" description="Acidic residues" evidence="3">
    <location>
        <begin position="33"/>
        <end position="48"/>
    </location>
</feature>
<feature type="compositionally biased region" description="Acidic residues" evidence="3">
    <location>
        <begin position="116"/>
        <end position="127"/>
    </location>
</feature>
<dbReference type="STRING" id="196109.A0A136JKG3"/>
<evidence type="ECO:0000256" key="3">
    <source>
        <dbReference type="SAM" id="MobiDB-lite"/>
    </source>
</evidence>
<feature type="compositionally biased region" description="Acidic residues" evidence="3">
    <location>
        <begin position="79"/>
        <end position="90"/>
    </location>
</feature>
<dbReference type="PANTHER" id="PTHR48407:SF1">
    <property type="entry name" value="CRANIOFACIAL DEVELOPMENT PROTEIN 1"/>
    <property type="match status" value="1"/>
</dbReference>
<dbReference type="Proteomes" id="UP000070501">
    <property type="component" value="Unassembled WGS sequence"/>
</dbReference>
<dbReference type="InParanoid" id="A0A136JKG3"/>
<feature type="compositionally biased region" description="Basic and acidic residues" evidence="3">
    <location>
        <begin position="195"/>
        <end position="207"/>
    </location>
</feature>
<feature type="compositionally biased region" description="Low complexity" evidence="3">
    <location>
        <begin position="214"/>
        <end position="228"/>
    </location>
</feature>
<evidence type="ECO:0000256" key="1">
    <source>
        <dbReference type="ARBA" id="ARBA00010465"/>
    </source>
</evidence>
<feature type="domain" description="BCNT-C" evidence="4">
    <location>
        <begin position="331"/>
        <end position="404"/>
    </location>
</feature>
<keyword evidence="6" id="KW-1185">Reference proteome</keyword>
<sequence length="404" mass="42958">MTPDPMLLDAEDDDYASDQDSDFAPDAPGAANQDDDDASSSDDEDENNNEATSAVAGSKRDATGLPTASKTAAAQNKNDDDDDEGFENSGDEAIIQRAHRKKRKKSRKHGGGGGDGEGEEDGEDEGGEGGLVKTRAMRAAEKAERRDRGVVPAGPVTVDVDDLWARMTAGPVMPGKNSALEDEQDAKDAAGGAGGDKENQEPGPAHDDGDDDLQAASDAKTKSSSGGNKTKKDGDAPATIKIKRTYNFAGKVHTEEKLVARDSAEAKLYIASLDPKSAEYLALTTASGEGNTTDADADAEAQLRRPRKAFRSIFEPVVADPTALQRADLNLGLSAALQQREASFRDGSGKAKKLNVVEKSRMDWAGFVDKEGIKDELELAGRSKESYAHRQDFLSRVEANRDDE</sequence>
<dbReference type="PANTHER" id="PTHR48407">
    <property type="entry name" value="CRANIOFACIAL DEVELOPMENT PROTEIN 1"/>
    <property type="match status" value="1"/>
</dbReference>
<dbReference type="GO" id="GO:0000812">
    <property type="term" value="C:Swr1 complex"/>
    <property type="evidence" value="ECO:0007669"/>
    <property type="project" value="TreeGrafter"/>
</dbReference>
<dbReference type="AlphaFoldDB" id="A0A136JKG3"/>
<evidence type="ECO:0000313" key="5">
    <source>
        <dbReference type="EMBL" id="KXJ97634.1"/>
    </source>
</evidence>